<keyword evidence="3" id="KW-0169">Cobalamin biosynthesis</keyword>
<dbReference type="PANTHER" id="PTHR43467:SF2">
    <property type="entry name" value="COBALT-PRECORRIN-2 C(20)-METHYLTRANSFERASE"/>
    <property type="match status" value="1"/>
</dbReference>
<keyword evidence="5 9" id="KW-0808">Transferase</keyword>
<dbReference type="InterPro" id="IPR006364">
    <property type="entry name" value="CobI/CbiL/CobIJ_dom"/>
</dbReference>
<dbReference type="Pfam" id="PF00590">
    <property type="entry name" value="TP_methylase"/>
    <property type="match status" value="1"/>
</dbReference>
<dbReference type="GO" id="GO:0030788">
    <property type="term" value="F:precorrin-2 C20-methyltransferase activity"/>
    <property type="evidence" value="ECO:0007669"/>
    <property type="project" value="InterPro"/>
</dbReference>
<evidence type="ECO:0000256" key="4">
    <source>
        <dbReference type="ARBA" id="ARBA00022603"/>
    </source>
</evidence>
<sequence>MKGTFYGLGVGPGDPDLITVKSLKILQGADVIVTPTKKMGKPSIAYRIVESHIPQGTEVIEMNFPMISLSAERETLKKQWAENADAIEEMLKDGKDVVFLTLGDPMVFSTYSYIMEFLVERDIEVVTLSGIPSFCNLAAQVGIPLTQGEESLGVVAMTQPMEEIRAILDAHKNIVVMKVSADNAKLAEELKARGLEKQFILVSNIGMDTQSVVRDIEVLAGKIPYLSTVLIKKDYDLGE</sequence>
<dbReference type="InterPro" id="IPR014777">
    <property type="entry name" value="4pyrrole_Mease_sub1"/>
</dbReference>
<comment type="pathway">
    <text evidence="1">Cofactor biosynthesis; adenosylcobalamin biosynthesis.</text>
</comment>
<evidence type="ECO:0000256" key="7">
    <source>
        <dbReference type="PIRNR" id="PIRNR036427"/>
    </source>
</evidence>
<dbReference type="SUPFAM" id="SSF53790">
    <property type="entry name" value="Tetrapyrrole methylase"/>
    <property type="match status" value="1"/>
</dbReference>
<comment type="similarity">
    <text evidence="2 7">Belongs to the precorrin methyltransferase family.</text>
</comment>
<evidence type="ECO:0000256" key="6">
    <source>
        <dbReference type="ARBA" id="ARBA00022691"/>
    </source>
</evidence>
<organism evidence="9 10">
    <name type="scientific">Eubacterium barkeri</name>
    <name type="common">Clostridium barkeri</name>
    <dbReference type="NCBI Taxonomy" id="1528"/>
    <lineage>
        <taxon>Bacteria</taxon>
        <taxon>Bacillati</taxon>
        <taxon>Bacillota</taxon>
        <taxon>Clostridia</taxon>
        <taxon>Eubacteriales</taxon>
        <taxon>Eubacteriaceae</taxon>
        <taxon>Eubacterium</taxon>
    </lineage>
</organism>
<accession>A0A1H3FHY3</accession>
<dbReference type="AlphaFoldDB" id="A0A1H3FHY3"/>
<dbReference type="GO" id="GO:0032259">
    <property type="term" value="P:methylation"/>
    <property type="evidence" value="ECO:0007669"/>
    <property type="project" value="UniProtKB-KW"/>
</dbReference>
<dbReference type="UniPathway" id="UPA00148"/>
<evidence type="ECO:0000259" key="8">
    <source>
        <dbReference type="Pfam" id="PF00590"/>
    </source>
</evidence>
<dbReference type="Gene3D" id="3.40.1010.10">
    <property type="entry name" value="Cobalt-precorrin-4 Transmethylase, Domain 1"/>
    <property type="match status" value="1"/>
</dbReference>
<dbReference type="Gene3D" id="3.30.950.10">
    <property type="entry name" value="Methyltransferase, Cobalt-precorrin-4 Transmethylase, Domain 2"/>
    <property type="match status" value="1"/>
</dbReference>
<evidence type="ECO:0000256" key="2">
    <source>
        <dbReference type="ARBA" id="ARBA00005879"/>
    </source>
</evidence>
<dbReference type="NCBIfam" id="TIGR01467">
    <property type="entry name" value="cobI_cbiL"/>
    <property type="match status" value="1"/>
</dbReference>
<dbReference type="PANTHER" id="PTHR43467">
    <property type="entry name" value="COBALT-PRECORRIN-2 C(20)-METHYLTRANSFERASE"/>
    <property type="match status" value="1"/>
</dbReference>
<keyword evidence="4 9" id="KW-0489">Methyltransferase</keyword>
<evidence type="ECO:0000313" key="9">
    <source>
        <dbReference type="EMBL" id="SDX89754.1"/>
    </source>
</evidence>
<dbReference type="RefSeq" id="WP_090245087.1">
    <property type="nucleotide sequence ID" value="NZ_FNOU01000010.1"/>
</dbReference>
<dbReference type="CDD" id="cd11645">
    <property type="entry name" value="Precorrin_2_C20_MT"/>
    <property type="match status" value="1"/>
</dbReference>
<evidence type="ECO:0000256" key="1">
    <source>
        <dbReference type="ARBA" id="ARBA00004953"/>
    </source>
</evidence>
<dbReference type="OrthoDB" id="9804789at2"/>
<dbReference type="InterPro" id="IPR000878">
    <property type="entry name" value="4pyrrol_Mease"/>
</dbReference>
<dbReference type="EMBL" id="FNOU01000010">
    <property type="protein sequence ID" value="SDX89754.1"/>
    <property type="molecule type" value="Genomic_DNA"/>
</dbReference>
<evidence type="ECO:0000256" key="5">
    <source>
        <dbReference type="ARBA" id="ARBA00022679"/>
    </source>
</evidence>
<keyword evidence="6" id="KW-0949">S-adenosyl-L-methionine</keyword>
<dbReference type="InterPro" id="IPR012382">
    <property type="entry name" value="CobI/CbiL"/>
</dbReference>
<proteinExistence type="inferred from homology"/>
<dbReference type="GO" id="GO:0009236">
    <property type="term" value="P:cobalamin biosynthetic process"/>
    <property type="evidence" value="ECO:0007669"/>
    <property type="project" value="UniProtKB-UniRule"/>
</dbReference>
<name>A0A1H3FHY3_EUBBA</name>
<dbReference type="InterPro" id="IPR014776">
    <property type="entry name" value="4pyrrole_Mease_sub2"/>
</dbReference>
<feature type="domain" description="Tetrapyrrole methylase" evidence="8">
    <location>
        <begin position="4"/>
        <end position="214"/>
    </location>
</feature>
<dbReference type="PIRSF" id="PIRSF036427">
    <property type="entry name" value="Precrrn-2_mtase"/>
    <property type="match status" value="1"/>
</dbReference>
<gene>
    <name evidence="9" type="ORF">SAMN04488579_11043</name>
</gene>
<keyword evidence="10" id="KW-1185">Reference proteome</keyword>
<protein>
    <submittedName>
        <fullName evidence="9">Precorrin-2 C20-methyltransferase /cobalt-factor II C20-methyltransferase</fullName>
    </submittedName>
</protein>
<dbReference type="STRING" id="1528.SAMN04488579_11043"/>
<dbReference type="InterPro" id="IPR035996">
    <property type="entry name" value="4pyrrol_Methylase_sf"/>
</dbReference>
<evidence type="ECO:0000256" key="3">
    <source>
        <dbReference type="ARBA" id="ARBA00022573"/>
    </source>
</evidence>
<dbReference type="Proteomes" id="UP000199652">
    <property type="component" value="Unassembled WGS sequence"/>
</dbReference>
<reference evidence="10" key="1">
    <citation type="submission" date="2016-10" db="EMBL/GenBank/DDBJ databases">
        <authorList>
            <person name="Varghese N."/>
            <person name="Submissions S."/>
        </authorList>
    </citation>
    <scope>NUCLEOTIDE SEQUENCE [LARGE SCALE GENOMIC DNA]</scope>
    <source>
        <strain evidence="10">VPI 5359</strain>
    </source>
</reference>
<evidence type="ECO:0000313" key="10">
    <source>
        <dbReference type="Proteomes" id="UP000199652"/>
    </source>
</evidence>